<gene>
    <name evidence="2" type="ORF">CCUR1050_LOCUS30419</name>
</gene>
<evidence type="ECO:0000313" key="2">
    <source>
        <dbReference type="EMBL" id="CAD8657821.1"/>
    </source>
</evidence>
<name>A0A7S0N3J5_9CRYP</name>
<protein>
    <submittedName>
        <fullName evidence="2">Uncharacterized protein</fullName>
    </submittedName>
</protein>
<proteinExistence type="predicted"/>
<reference evidence="2" key="1">
    <citation type="submission" date="2021-01" db="EMBL/GenBank/DDBJ databases">
        <authorList>
            <person name="Corre E."/>
            <person name="Pelletier E."/>
            <person name="Niang G."/>
            <person name="Scheremetjew M."/>
            <person name="Finn R."/>
            <person name="Kale V."/>
            <person name="Holt S."/>
            <person name="Cochrane G."/>
            <person name="Meng A."/>
            <person name="Brown T."/>
            <person name="Cohen L."/>
        </authorList>
    </citation>
    <scope>NUCLEOTIDE SEQUENCE</scope>
    <source>
        <strain evidence="2">CCAP979/52</strain>
    </source>
</reference>
<accession>A0A7S0N3J5</accession>
<evidence type="ECO:0000256" key="1">
    <source>
        <dbReference type="SAM" id="MobiDB-lite"/>
    </source>
</evidence>
<feature type="compositionally biased region" description="Polar residues" evidence="1">
    <location>
        <begin position="70"/>
        <end position="94"/>
    </location>
</feature>
<organism evidence="2">
    <name type="scientific">Cryptomonas curvata</name>
    <dbReference type="NCBI Taxonomy" id="233186"/>
    <lineage>
        <taxon>Eukaryota</taxon>
        <taxon>Cryptophyceae</taxon>
        <taxon>Cryptomonadales</taxon>
        <taxon>Cryptomonadaceae</taxon>
        <taxon>Cryptomonas</taxon>
    </lineage>
</organism>
<sequence length="140" mass="15708">MFLDVPFNNPTVPNKALESHKTTCKPHNDPTITMTARCFLCNPQPSDRAPAPRSDSKLVRQFVSLKSRRSSSIPRNVPQIRNKSSESYNSTSELPNDPETFLFVSTTSLCRFSALCPLTDLLQPRYHEDHNPTAPSPIPL</sequence>
<dbReference type="AlphaFoldDB" id="A0A7S0N3J5"/>
<dbReference type="EMBL" id="HBEZ01055411">
    <property type="protein sequence ID" value="CAD8657821.1"/>
    <property type="molecule type" value="Transcribed_RNA"/>
</dbReference>
<feature type="region of interest" description="Disordered" evidence="1">
    <location>
        <begin position="68"/>
        <end position="97"/>
    </location>
</feature>